<keyword evidence="2" id="KW-1185">Reference proteome</keyword>
<sequence>MMPYALKNKETSELFSCALENIHGIPYHGVKLWEDREAAEAAAPSFLVERGVDDPWRWEVVGLDEHQAKLCNVKLNNNPNRRVFLTEEGRIDAQ</sequence>
<comment type="caution">
    <text evidence="1">The sequence shown here is derived from an EMBL/GenBank/DDBJ whole genome shotgun (WGS) entry which is preliminary data.</text>
</comment>
<evidence type="ECO:0000313" key="2">
    <source>
        <dbReference type="Proteomes" id="UP000681526"/>
    </source>
</evidence>
<reference evidence="1 2" key="1">
    <citation type="submission" date="2021-04" db="EMBL/GenBank/DDBJ databases">
        <authorList>
            <person name="Rakotoarivonina H."/>
        </authorList>
    </citation>
    <scope>NUCLEOTIDE SEQUENCE [LARGE SCALE GENOMIC DNA]</scope>
    <source>
        <strain evidence="1 2">XE</strain>
    </source>
</reference>
<proteinExistence type="predicted"/>
<dbReference type="EMBL" id="CAJRAY010000077">
    <property type="protein sequence ID" value="CAG5090783.1"/>
    <property type="molecule type" value="Genomic_DNA"/>
</dbReference>
<dbReference type="RefSeq" id="WP_213485289.1">
    <property type="nucleotide sequence ID" value="NZ_CAJRAY010000077.1"/>
</dbReference>
<accession>A0ABN7S7L9</accession>
<dbReference type="Proteomes" id="UP000681526">
    <property type="component" value="Unassembled WGS sequence"/>
</dbReference>
<name>A0ABN7S7L9_THEXY</name>
<protein>
    <submittedName>
        <fullName evidence="1">Uncharacterized protein</fullName>
    </submittedName>
</protein>
<gene>
    <name evidence="1" type="primary">txxe 3086</name>
    <name evidence="1" type="ORF">TXXE_14650</name>
</gene>
<evidence type="ECO:0000313" key="1">
    <source>
        <dbReference type="EMBL" id="CAG5090783.1"/>
    </source>
</evidence>
<organism evidence="1 2">
    <name type="scientific">Thermobacillus xylanilyticus</name>
    <dbReference type="NCBI Taxonomy" id="76633"/>
    <lineage>
        <taxon>Bacteria</taxon>
        <taxon>Bacillati</taxon>
        <taxon>Bacillota</taxon>
        <taxon>Bacilli</taxon>
        <taxon>Bacillales</taxon>
        <taxon>Paenibacillaceae</taxon>
        <taxon>Thermobacillus</taxon>
    </lineage>
</organism>